<gene>
    <name evidence="1" type="ORF">ENR47_06160</name>
</gene>
<comment type="caution">
    <text evidence="1">The sequence shown here is derived from an EMBL/GenBank/DDBJ whole genome shotgun (WGS) entry which is preliminary data.</text>
</comment>
<proteinExistence type="predicted"/>
<dbReference type="PANTHER" id="PTHR34123:SF1">
    <property type="entry name" value="OS04G0578200 PROTEIN"/>
    <property type="match status" value="1"/>
</dbReference>
<organism evidence="1">
    <name type="scientific">Oscillatoriales cyanobacterium SpSt-402</name>
    <dbReference type="NCBI Taxonomy" id="2282168"/>
    <lineage>
        <taxon>Bacteria</taxon>
        <taxon>Bacillati</taxon>
        <taxon>Cyanobacteriota</taxon>
        <taxon>Cyanophyceae</taxon>
        <taxon>Oscillatoriophycideae</taxon>
        <taxon>Oscillatoriales</taxon>
    </lineage>
</organism>
<sequence length="128" mass="15360">MDILEVLKADYARFPQDQTYEIYAEDVYFKDPMTAFRGRDRYRAMIGFIQTWFLNCHMDVHNIQQNGNQIRSDWTLRWNTPLPWKPPIAISGWSELTLNDQDLIVSHVDYWNCSRLDVLKQHFSFGKR</sequence>
<protein>
    <submittedName>
        <fullName evidence="1">DUF2358 domain-containing protein</fullName>
    </submittedName>
</protein>
<dbReference type="AlphaFoldDB" id="A0A832H7E8"/>
<dbReference type="Pfam" id="PF10184">
    <property type="entry name" value="DUF2358"/>
    <property type="match status" value="1"/>
</dbReference>
<name>A0A832H7E8_9CYAN</name>
<dbReference type="PANTHER" id="PTHR34123">
    <property type="entry name" value="OS04G0578200 PROTEIN"/>
    <property type="match status" value="1"/>
</dbReference>
<dbReference type="InterPro" id="IPR032710">
    <property type="entry name" value="NTF2-like_dom_sf"/>
</dbReference>
<dbReference type="SUPFAM" id="SSF54427">
    <property type="entry name" value="NTF2-like"/>
    <property type="match status" value="1"/>
</dbReference>
<dbReference type="EMBL" id="DSRD01000398">
    <property type="protein sequence ID" value="HGW93850.1"/>
    <property type="molecule type" value="Genomic_DNA"/>
</dbReference>
<accession>A0A832H7E8</accession>
<dbReference type="Gene3D" id="3.10.450.50">
    <property type="match status" value="1"/>
</dbReference>
<reference evidence="1" key="1">
    <citation type="journal article" date="2020" name="mSystems">
        <title>Genome- and Community-Level Interaction Insights into Carbon Utilization and Element Cycling Functions of Hydrothermarchaeota in Hydrothermal Sediment.</title>
        <authorList>
            <person name="Zhou Z."/>
            <person name="Liu Y."/>
            <person name="Xu W."/>
            <person name="Pan J."/>
            <person name="Luo Z.H."/>
            <person name="Li M."/>
        </authorList>
    </citation>
    <scope>NUCLEOTIDE SEQUENCE [LARGE SCALE GENOMIC DNA]</scope>
    <source>
        <strain evidence="1">SpSt-402</strain>
    </source>
</reference>
<evidence type="ECO:0000313" key="1">
    <source>
        <dbReference type="EMBL" id="HGW93850.1"/>
    </source>
</evidence>
<dbReference type="InterPro" id="IPR018790">
    <property type="entry name" value="DUF2358"/>
</dbReference>